<keyword evidence="7" id="KW-1185">Reference proteome</keyword>
<evidence type="ECO:0000256" key="4">
    <source>
        <dbReference type="PROSITE-ProRule" id="PRU00473"/>
    </source>
</evidence>
<organism evidence="6 7">
    <name type="scientific">Taibaiella soli</name>
    <dbReference type="NCBI Taxonomy" id="1649169"/>
    <lineage>
        <taxon>Bacteria</taxon>
        <taxon>Pseudomonadati</taxon>
        <taxon>Bacteroidota</taxon>
        <taxon>Chitinophagia</taxon>
        <taxon>Chitinophagales</taxon>
        <taxon>Chitinophagaceae</taxon>
        <taxon>Taibaiella</taxon>
    </lineage>
</organism>
<keyword evidence="2 4" id="KW-0472">Membrane</keyword>
<dbReference type="PRINTS" id="PR01021">
    <property type="entry name" value="OMPADOMAIN"/>
</dbReference>
<proteinExistence type="predicted"/>
<comment type="subcellular location">
    <subcellularLocation>
        <location evidence="1">Cell outer membrane</location>
    </subcellularLocation>
</comment>
<evidence type="ECO:0000313" key="7">
    <source>
        <dbReference type="Proteomes" id="UP000248745"/>
    </source>
</evidence>
<dbReference type="Proteomes" id="UP000248745">
    <property type="component" value="Unassembled WGS sequence"/>
</dbReference>
<accession>A0A2W2AVS5</accession>
<evidence type="ECO:0000256" key="1">
    <source>
        <dbReference type="ARBA" id="ARBA00004442"/>
    </source>
</evidence>
<dbReference type="PANTHER" id="PTHR30329">
    <property type="entry name" value="STATOR ELEMENT OF FLAGELLAR MOTOR COMPLEX"/>
    <property type="match status" value="1"/>
</dbReference>
<evidence type="ECO:0000256" key="3">
    <source>
        <dbReference type="ARBA" id="ARBA00023237"/>
    </source>
</evidence>
<dbReference type="CDD" id="cd07185">
    <property type="entry name" value="OmpA_C-like"/>
    <property type="match status" value="1"/>
</dbReference>
<gene>
    <name evidence="6" type="ORF">DN068_14135</name>
</gene>
<protein>
    <recommendedName>
        <fullName evidence="5">OmpA-like domain-containing protein</fullName>
    </recommendedName>
</protein>
<keyword evidence="3" id="KW-0998">Cell outer membrane</keyword>
<evidence type="ECO:0000259" key="5">
    <source>
        <dbReference type="PROSITE" id="PS51123"/>
    </source>
</evidence>
<dbReference type="SUPFAM" id="SSF103088">
    <property type="entry name" value="OmpA-like"/>
    <property type="match status" value="1"/>
</dbReference>
<dbReference type="PANTHER" id="PTHR30329:SF21">
    <property type="entry name" value="LIPOPROTEIN YIAD-RELATED"/>
    <property type="match status" value="1"/>
</dbReference>
<dbReference type="InterPro" id="IPR006664">
    <property type="entry name" value="OMP_bac"/>
</dbReference>
<dbReference type="RefSeq" id="WP_110999589.1">
    <property type="nucleotide sequence ID" value="NZ_QKTW01000019.1"/>
</dbReference>
<feature type="domain" description="OmpA-like" evidence="5">
    <location>
        <begin position="44"/>
        <end position="161"/>
    </location>
</feature>
<name>A0A2W2AVS5_9BACT</name>
<evidence type="ECO:0000256" key="2">
    <source>
        <dbReference type="ARBA" id="ARBA00023136"/>
    </source>
</evidence>
<dbReference type="Gene3D" id="3.30.1330.60">
    <property type="entry name" value="OmpA-like domain"/>
    <property type="match status" value="1"/>
</dbReference>
<dbReference type="PROSITE" id="PS51123">
    <property type="entry name" value="OMPA_2"/>
    <property type="match status" value="1"/>
</dbReference>
<dbReference type="EMBL" id="QKTW01000019">
    <property type="protein sequence ID" value="PZF72074.1"/>
    <property type="molecule type" value="Genomic_DNA"/>
</dbReference>
<dbReference type="InterPro" id="IPR036737">
    <property type="entry name" value="OmpA-like_sf"/>
</dbReference>
<dbReference type="GO" id="GO:0009279">
    <property type="term" value="C:cell outer membrane"/>
    <property type="evidence" value="ECO:0007669"/>
    <property type="project" value="UniProtKB-SubCell"/>
</dbReference>
<dbReference type="Pfam" id="PF00691">
    <property type="entry name" value="OmpA"/>
    <property type="match status" value="1"/>
</dbReference>
<comment type="caution">
    <text evidence="6">The sequence shown here is derived from an EMBL/GenBank/DDBJ whole genome shotgun (WGS) entry which is preliminary data.</text>
</comment>
<dbReference type="PROSITE" id="PS51257">
    <property type="entry name" value="PROKAR_LIPOPROTEIN"/>
    <property type="match status" value="1"/>
</dbReference>
<evidence type="ECO:0000313" key="6">
    <source>
        <dbReference type="EMBL" id="PZF72074.1"/>
    </source>
</evidence>
<sequence length="161" mass="18224">MKLNYVTLFLATSFLFSCKHTNYMTKAYSDIKKNVHEADVTLAKDTVKVVFPNSVLFDFGSATIKQDIYPAFQHFATELNKYRDVEILVCGHTDTVGNADVNLSLSQRRADSAKALLVQNKVDESRFYTWGMGAKHPIASNSTEAGRQQNRRVEFVVLHKK</sequence>
<dbReference type="AlphaFoldDB" id="A0A2W2AVS5"/>
<reference evidence="6 7" key="1">
    <citation type="submission" date="2018-06" db="EMBL/GenBank/DDBJ databases">
        <title>Mucibacter soli gen. nov., sp. nov., a new member of the family Chitinophagaceae producing mucin.</title>
        <authorList>
            <person name="Kim M.-K."/>
            <person name="Park S."/>
            <person name="Kim T.-S."/>
            <person name="Joung Y."/>
            <person name="Han J.-H."/>
            <person name="Kim S.B."/>
        </authorList>
    </citation>
    <scope>NUCLEOTIDE SEQUENCE [LARGE SCALE GENOMIC DNA]</scope>
    <source>
        <strain evidence="6 7">R1-15</strain>
    </source>
</reference>
<dbReference type="OrthoDB" id="9782229at2"/>
<dbReference type="InterPro" id="IPR006665">
    <property type="entry name" value="OmpA-like"/>
</dbReference>
<dbReference type="InterPro" id="IPR050330">
    <property type="entry name" value="Bact_OuterMem_StrucFunc"/>
</dbReference>